<protein>
    <submittedName>
        <fullName evidence="1">Acid ceramidase</fullName>
    </submittedName>
</protein>
<evidence type="ECO:0000313" key="1">
    <source>
        <dbReference type="EMBL" id="DAE11600.1"/>
    </source>
</evidence>
<dbReference type="EMBL" id="BK015535">
    <property type="protein sequence ID" value="DAE11600.1"/>
    <property type="molecule type" value="Genomic_DNA"/>
</dbReference>
<organism evidence="1">
    <name type="scientific">Siphoviridae sp. ct2vX3</name>
    <dbReference type="NCBI Taxonomy" id="2825318"/>
    <lineage>
        <taxon>Viruses</taxon>
        <taxon>Duplodnaviria</taxon>
        <taxon>Heunggongvirae</taxon>
        <taxon>Uroviricota</taxon>
        <taxon>Caudoviricetes</taxon>
    </lineage>
</organism>
<reference evidence="1" key="1">
    <citation type="journal article" date="2021" name="Proc. Natl. Acad. Sci. U.S.A.">
        <title>A Catalog of Tens of Thousands of Viruses from Human Metagenomes Reveals Hidden Associations with Chronic Diseases.</title>
        <authorList>
            <person name="Tisza M.J."/>
            <person name="Buck C.B."/>
        </authorList>
    </citation>
    <scope>NUCLEOTIDE SEQUENCE</scope>
    <source>
        <strain evidence="1">Ct2vX3</strain>
    </source>
</reference>
<sequence length="30" mass="3553">MTVLIYSTIYNPTTLRIYKFFSNCGEHINL</sequence>
<proteinExistence type="predicted"/>
<accession>A0A8S5PXW5</accession>
<name>A0A8S5PXW5_9CAUD</name>